<sequence>MAHPKSRFKKWQGIVLVLLLITGLAWVLTPAFLKKALIHQLPGIHDHQIFPNRTVETGQPQPWPASSRYNQIRPEAVQLDSLALMQTTAFLVVQNDSILFEYYADGVKRTDISNSFSAAKSIVSLLIGCAMDDGFIKSVDQSVDALLPDYPNLHHKGLKLKHLLTMSSGSNWDEAYSTAFSITTKAYYGNNLPSLMKEVQMAETRERLSVTEAVTPSYWH</sequence>
<name>A0A0E9M1I1_9BACT</name>
<dbReference type="RefSeq" id="WP_262487072.1">
    <property type="nucleotide sequence ID" value="NZ_BAZW01000035.1"/>
</dbReference>
<dbReference type="InterPro" id="IPR050789">
    <property type="entry name" value="Diverse_Enzym_Activities"/>
</dbReference>
<keyword evidence="2" id="KW-1185">Reference proteome</keyword>
<dbReference type="SUPFAM" id="SSF56601">
    <property type="entry name" value="beta-lactamase/transpeptidase-like"/>
    <property type="match status" value="1"/>
</dbReference>
<proteinExistence type="predicted"/>
<organism evidence="1 2">
    <name type="scientific">Geofilum rubicundum JCM 15548</name>
    <dbReference type="NCBI Taxonomy" id="1236989"/>
    <lineage>
        <taxon>Bacteria</taxon>
        <taxon>Pseudomonadati</taxon>
        <taxon>Bacteroidota</taxon>
        <taxon>Bacteroidia</taxon>
        <taxon>Marinilabiliales</taxon>
        <taxon>Marinilabiliaceae</taxon>
        <taxon>Geofilum</taxon>
    </lineage>
</organism>
<gene>
    <name evidence="1" type="ORF">JCM15548_13337</name>
</gene>
<dbReference type="PANTHER" id="PTHR43283:SF7">
    <property type="entry name" value="BETA-LACTAMASE-RELATED DOMAIN-CONTAINING PROTEIN"/>
    <property type="match status" value="1"/>
</dbReference>
<dbReference type="PANTHER" id="PTHR43283">
    <property type="entry name" value="BETA-LACTAMASE-RELATED"/>
    <property type="match status" value="1"/>
</dbReference>
<evidence type="ECO:0000313" key="1">
    <source>
        <dbReference type="EMBL" id="GAO31005.1"/>
    </source>
</evidence>
<dbReference type="EMBL" id="BAZW01000035">
    <property type="protein sequence ID" value="GAO31005.1"/>
    <property type="molecule type" value="Genomic_DNA"/>
</dbReference>
<comment type="caution">
    <text evidence="1">The sequence shown here is derived from an EMBL/GenBank/DDBJ whole genome shotgun (WGS) entry which is preliminary data.</text>
</comment>
<dbReference type="Proteomes" id="UP000032900">
    <property type="component" value="Unassembled WGS sequence"/>
</dbReference>
<dbReference type="AlphaFoldDB" id="A0A0E9M1I1"/>
<dbReference type="Gene3D" id="3.40.710.10">
    <property type="entry name" value="DD-peptidase/beta-lactamase superfamily"/>
    <property type="match status" value="1"/>
</dbReference>
<dbReference type="InterPro" id="IPR012338">
    <property type="entry name" value="Beta-lactam/transpept-like"/>
</dbReference>
<reference evidence="1 2" key="1">
    <citation type="journal article" date="2015" name="Microbes Environ.">
        <title>Distribution and evolution of nitrogen fixation genes in the phylum bacteroidetes.</title>
        <authorList>
            <person name="Inoue J."/>
            <person name="Oshima K."/>
            <person name="Suda W."/>
            <person name="Sakamoto M."/>
            <person name="Iino T."/>
            <person name="Noda S."/>
            <person name="Hongoh Y."/>
            <person name="Hattori M."/>
            <person name="Ohkuma M."/>
        </authorList>
    </citation>
    <scope>NUCLEOTIDE SEQUENCE [LARGE SCALE GENOMIC DNA]</scope>
    <source>
        <strain evidence="1">JCM 15548</strain>
    </source>
</reference>
<dbReference type="STRING" id="1236989.JCM15548_13337"/>
<evidence type="ECO:0000313" key="2">
    <source>
        <dbReference type="Proteomes" id="UP000032900"/>
    </source>
</evidence>
<protein>
    <submittedName>
        <fullName evidence="1">Beta-lactamase</fullName>
    </submittedName>
</protein>
<accession>A0A0E9M1I1</accession>